<dbReference type="GO" id="GO:0010792">
    <property type="term" value="P:DNA double-strand break processing involved in repair via single-strand annealing"/>
    <property type="evidence" value="ECO:0007669"/>
    <property type="project" value="TreeGrafter"/>
</dbReference>
<dbReference type="VEuPathDB" id="FungiDB:jhhlp_006297"/>
<dbReference type="Pfam" id="PF08573">
    <property type="entry name" value="SAE2"/>
    <property type="match status" value="1"/>
</dbReference>
<evidence type="ECO:0000256" key="4">
    <source>
        <dbReference type="SAM" id="MobiDB-lite"/>
    </source>
</evidence>
<dbReference type="Proteomes" id="UP000233524">
    <property type="component" value="Unassembled WGS sequence"/>
</dbReference>
<dbReference type="InParanoid" id="A0A2N3N5I2"/>
<feature type="compositionally biased region" description="Basic and acidic residues" evidence="4">
    <location>
        <begin position="110"/>
        <end position="120"/>
    </location>
</feature>
<keyword evidence="7" id="KW-1185">Reference proteome</keyword>
<name>A0A2N3N5I2_9PEZI</name>
<dbReference type="InterPro" id="IPR013882">
    <property type="entry name" value="Ctp1_C"/>
</dbReference>
<evidence type="ECO:0000259" key="5">
    <source>
        <dbReference type="Pfam" id="PF08573"/>
    </source>
</evidence>
<feature type="region of interest" description="Disordered" evidence="4">
    <location>
        <begin position="334"/>
        <end position="373"/>
    </location>
</feature>
<keyword evidence="2" id="KW-0227">DNA damage</keyword>
<evidence type="ECO:0000313" key="7">
    <source>
        <dbReference type="Proteomes" id="UP000233524"/>
    </source>
</evidence>
<keyword evidence="3" id="KW-0539">Nucleus</keyword>
<reference evidence="6 7" key="1">
    <citation type="journal article" date="2017" name="G3 (Bethesda)">
        <title>First Draft Genome Sequence of the Pathogenic Fungus Lomentospora prolificans (Formerly Scedosporium prolificans).</title>
        <authorList>
            <person name="Luo R."/>
            <person name="Zimin A."/>
            <person name="Workman R."/>
            <person name="Fan Y."/>
            <person name="Pertea G."/>
            <person name="Grossman N."/>
            <person name="Wear M.P."/>
            <person name="Jia B."/>
            <person name="Miller H."/>
            <person name="Casadevall A."/>
            <person name="Timp W."/>
            <person name="Zhang S.X."/>
            <person name="Salzberg S.L."/>
        </authorList>
    </citation>
    <scope>NUCLEOTIDE SEQUENCE [LARGE SCALE GENOMIC DNA]</scope>
    <source>
        <strain evidence="6 7">JHH-5317</strain>
    </source>
</reference>
<dbReference type="PANTHER" id="PTHR15107:SF0">
    <property type="entry name" value="DNA ENDONUCLEASE ACTIVATOR CTP1 C-TERMINAL DOMAIN-CONTAINING PROTEIN"/>
    <property type="match status" value="1"/>
</dbReference>
<feature type="compositionally biased region" description="Polar residues" evidence="4">
    <location>
        <begin position="485"/>
        <end position="496"/>
    </location>
</feature>
<gene>
    <name evidence="6" type="ORF">jhhlp_006297</name>
</gene>
<proteinExistence type="predicted"/>
<feature type="compositionally biased region" description="Polar residues" evidence="4">
    <location>
        <begin position="224"/>
        <end position="248"/>
    </location>
</feature>
<feature type="compositionally biased region" description="Low complexity" evidence="4">
    <location>
        <begin position="442"/>
        <end position="453"/>
    </location>
</feature>
<feature type="compositionally biased region" description="Basic and acidic residues" evidence="4">
    <location>
        <begin position="341"/>
        <end position="358"/>
    </location>
</feature>
<accession>A0A2N3N5I2</accession>
<feature type="compositionally biased region" description="Polar residues" evidence="4">
    <location>
        <begin position="70"/>
        <end position="93"/>
    </location>
</feature>
<feature type="compositionally biased region" description="Basic and acidic residues" evidence="4">
    <location>
        <begin position="466"/>
        <end position="481"/>
    </location>
</feature>
<dbReference type="AlphaFoldDB" id="A0A2N3N5I2"/>
<dbReference type="STRING" id="41688.A0A2N3N5I2"/>
<protein>
    <recommendedName>
        <fullName evidence="5">DNA endonuclease activator Ctp1 C-terminal domain-containing protein</fullName>
    </recommendedName>
</protein>
<dbReference type="InterPro" id="IPR033316">
    <property type="entry name" value="RBBP8-like"/>
</dbReference>
<evidence type="ECO:0000256" key="2">
    <source>
        <dbReference type="ARBA" id="ARBA00022763"/>
    </source>
</evidence>
<dbReference type="PANTHER" id="PTHR15107">
    <property type="entry name" value="RETINOBLASTOMA BINDING PROTEIN 8"/>
    <property type="match status" value="1"/>
</dbReference>
<feature type="region of interest" description="Disordered" evidence="4">
    <location>
        <begin position="431"/>
        <end position="546"/>
    </location>
</feature>
<organism evidence="6 7">
    <name type="scientific">Lomentospora prolificans</name>
    <dbReference type="NCBI Taxonomy" id="41688"/>
    <lineage>
        <taxon>Eukaryota</taxon>
        <taxon>Fungi</taxon>
        <taxon>Dikarya</taxon>
        <taxon>Ascomycota</taxon>
        <taxon>Pezizomycotina</taxon>
        <taxon>Sordariomycetes</taxon>
        <taxon>Hypocreomycetidae</taxon>
        <taxon>Microascales</taxon>
        <taxon>Microascaceae</taxon>
        <taxon>Lomentospora</taxon>
    </lineage>
</organism>
<dbReference type="OrthoDB" id="5801062at2759"/>
<feature type="compositionally biased region" description="Polar residues" evidence="4">
    <location>
        <begin position="514"/>
        <end position="539"/>
    </location>
</feature>
<feature type="compositionally biased region" description="Low complexity" evidence="4">
    <location>
        <begin position="200"/>
        <end position="213"/>
    </location>
</feature>
<feature type="domain" description="DNA endonuclease activator Ctp1 C-terminal" evidence="5">
    <location>
        <begin position="571"/>
        <end position="684"/>
    </location>
</feature>
<evidence type="ECO:0000313" key="6">
    <source>
        <dbReference type="EMBL" id="PKS07689.1"/>
    </source>
</evidence>
<feature type="region of interest" description="Disordered" evidence="4">
    <location>
        <begin position="173"/>
        <end position="307"/>
    </location>
</feature>
<comment type="caution">
    <text evidence="6">The sequence shown here is derived from an EMBL/GenBank/DDBJ whole genome shotgun (WGS) entry which is preliminary data.</text>
</comment>
<sequence>MTSFTQGRRAIFEALAEVCDKIEDDLKAELAQERQELELLKSRVTETDRLERENRELRMRLQQLPRDSLVSGTPQNVKLSTSNQESERSMSLQSHHRLVLPHTPQPGGSDDVHSAQESDRNVDWKLEAAKNAAKYSRLHSELKTAIEMLVKRKEERDRWKQFAERLQKKIQSLESRLGEADRQKPNASAGANRPAQGPVSTPLSTPLLSRSSSEPALSPAADRNAQNDVPKTSLRRATSGNDCSTVCDTTDEAGDHPNSTLPELPRESGPEIGLRIKQEPSSDAPMVVSERVVKKRKRDEPEAAEPRILQVKQEETSQFDPMVTAEVCDFSPATSVDLDEPSARFDTPRKATRRDNHLARQTPCPAPQARPEDCFGSHQAVDKTNQFSRALQPLSPNVQASRVQGQSKEGLAHAVGALAEDGVSYELSPRGRVLQQRTEPNSSRLTSLLSGTSKPAESPIIKPSFRKPETPRSHLEPRLAVDSRPSATSVWLQTPQPRELPFDKINADGPRSVPKQTSRRTTTSVTPNAYGKPNSTINPSAEPRMRSRPISALKLDDFKINPRSNGGYDYAYSEVVRSKEERACIPGCIDMDCCGKAFRSMALAERGNGRRTAEQLEEDKRLLEDYLGDESYRLFSMTKEERDELWLVAKTKELANRIGKHRHRFSRMKSPPGFWRTDFPDTQELEEDRAQAIRREQEMIQERHREAMRPGGRWVFRDE</sequence>
<evidence type="ECO:0000256" key="1">
    <source>
        <dbReference type="ARBA" id="ARBA00004123"/>
    </source>
</evidence>
<comment type="subcellular location">
    <subcellularLocation>
        <location evidence="1">Nucleus</location>
    </subcellularLocation>
</comment>
<dbReference type="GO" id="GO:0003684">
    <property type="term" value="F:damaged DNA binding"/>
    <property type="evidence" value="ECO:0007669"/>
    <property type="project" value="TreeGrafter"/>
</dbReference>
<feature type="compositionally biased region" description="Basic and acidic residues" evidence="4">
    <location>
        <begin position="264"/>
        <end position="280"/>
    </location>
</feature>
<dbReference type="GO" id="GO:0005634">
    <property type="term" value="C:nucleus"/>
    <property type="evidence" value="ECO:0007669"/>
    <property type="project" value="UniProtKB-SubCell"/>
</dbReference>
<feature type="region of interest" description="Disordered" evidence="4">
    <location>
        <begin position="65"/>
        <end position="120"/>
    </location>
</feature>
<dbReference type="EMBL" id="NLAX01000701">
    <property type="protein sequence ID" value="PKS07689.1"/>
    <property type="molecule type" value="Genomic_DNA"/>
</dbReference>
<evidence type="ECO:0000256" key="3">
    <source>
        <dbReference type="ARBA" id="ARBA00023242"/>
    </source>
</evidence>